<dbReference type="Pfam" id="PF06551">
    <property type="entry name" value="DUF1120"/>
    <property type="match status" value="1"/>
</dbReference>
<gene>
    <name evidence="1" type="ORF">WJ96_20260</name>
</gene>
<evidence type="ECO:0000313" key="1">
    <source>
        <dbReference type="EMBL" id="KVP89334.1"/>
    </source>
</evidence>
<proteinExistence type="predicted"/>
<reference evidence="1 2" key="1">
    <citation type="submission" date="2015-11" db="EMBL/GenBank/DDBJ databases">
        <title>Expanding the genomic diversity of Burkholderia species for the development of highly accurate diagnostics.</title>
        <authorList>
            <person name="Sahl J."/>
            <person name="Keim P."/>
            <person name="Wagner D."/>
        </authorList>
    </citation>
    <scope>NUCLEOTIDE SEQUENCE [LARGE SCALE GENOMIC DNA]</scope>
    <source>
        <strain evidence="1 2">MSMB1808WGS</strain>
    </source>
</reference>
<dbReference type="Gene3D" id="2.60.40.1090">
    <property type="entry name" value="Fimbrial-type adhesion domain"/>
    <property type="match status" value="1"/>
</dbReference>
<name>A0AAW3MMS8_9BURK</name>
<dbReference type="EMBL" id="LPBJ01000095">
    <property type="protein sequence ID" value="KVP89334.1"/>
    <property type="molecule type" value="Genomic_DNA"/>
</dbReference>
<dbReference type="InterPro" id="IPR036937">
    <property type="entry name" value="Adhesion_dom_fimbrial_sf"/>
</dbReference>
<dbReference type="AlphaFoldDB" id="A0AAW3MMS8"/>
<keyword evidence="2" id="KW-1185">Reference proteome</keyword>
<protein>
    <recommendedName>
        <fullName evidence="3">DUF1120 domain-containing protein</fullName>
    </recommendedName>
</protein>
<organism evidence="1 2">
    <name type="scientific">Burkholderia ubonensis</name>
    <dbReference type="NCBI Taxonomy" id="101571"/>
    <lineage>
        <taxon>Bacteria</taxon>
        <taxon>Pseudomonadati</taxon>
        <taxon>Pseudomonadota</taxon>
        <taxon>Betaproteobacteria</taxon>
        <taxon>Burkholderiales</taxon>
        <taxon>Burkholderiaceae</taxon>
        <taxon>Burkholderia</taxon>
        <taxon>Burkholderia cepacia complex</taxon>
    </lineage>
</organism>
<dbReference type="Proteomes" id="UP000056453">
    <property type="component" value="Unassembled WGS sequence"/>
</dbReference>
<dbReference type="GO" id="GO:0007155">
    <property type="term" value="P:cell adhesion"/>
    <property type="evidence" value="ECO:0007669"/>
    <property type="project" value="InterPro"/>
</dbReference>
<dbReference type="InterPro" id="IPR010546">
    <property type="entry name" value="DUF1120"/>
</dbReference>
<comment type="caution">
    <text evidence="1">The sequence shown here is derived from an EMBL/GenBank/DDBJ whole genome shotgun (WGS) entry which is preliminary data.</text>
</comment>
<evidence type="ECO:0008006" key="3">
    <source>
        <dbReference type="Google" id="ProtNLM"/>
    </source>
</evidence>
<dbReference type="GO" id="GO:0009289">
    <property type="term" value="C:pilus"/>
    <property type="evidence" value="ECO:0007669"/>
    <property type="project" value="InterPro"/>
</dbReference>
<sequence>MICGTSALAADTADLTVKGSIVPSACVPSFSGGGVVDFGTIKTVDLKQNDFSNIGRRSVKLTVSCSSKKSVAYSLTDNQKASSLGGQVASALDVASRVGGDASAYIYGLGSTEIDGKAVSLGSYALLVTSASADGAKGLTFSDSRSVDGGTWWNAGGVGFMPAPLSNGDRSYGVPYPGKFLDWHPYSLANAQQHVFDIDVVAAINKGSLLPLNQDVPLNGQATFNITYW</sequence>
<evidence type="ECO:0000313" key="2">
    <source>
        <dbReference type="Proteomes" id="UP000056453"/>
    </source>
</evidence>
<accession>A0AAW3MMS8</accession>